<dbReference type="EMBL" id="JNBR01000367">
    <property type="protein sequence ID" value="OQR94271.1"/>
    <property type="molecule type" value="Genomic_DNA"/>
</dbReference>
<dbReference type="PANTHER" id="PTHR31836">
    <property type="match status" value="1"/>
</dbReference>
<feature type="chain" id="PRO_5012122177" description="Expansin-like EG45 domain-containing protein" evidence="3">
    <location>
        <begin position="16"/>
        <end position="249"/>
    </location>
</feature>
<dbReference type="InterPro" id="IPR036908">
    <property type="entry name" value="RlpA-like_sf"/>
</dbReference>
<feature type="region of interest" description="Disordered" evidence="2">
    <location>
        <begin position="219"/>
        <end position="249"/>
    </location>
</feature>
<feature type="signal peptide" evidence="3">
    <location>
        <begin position="1"/>
        <end position="15"/>
    </location>
</feature>
<reference evidence="4 5" key="1">
    <citation type="journal article" date="2014" name="Genome Biol. Evol.">
        <title>The secreted proteins of Achlya hypogyna and Thraustotheca clavata identify the ancestral oomycete secretome and reveal gene acquisitions by horizontal gene transfer.</title>
        <authorList>
            <person name="Misner I."/>
            <person name="Blouin N."/>
            <person name="Leonard G."/>
            <person name="Richards T.A."/>
            <person name="Lane C.E."/>
        </authorList>
    </citation>
    <scope>NUCLEOTIDE SEQUENCE [LARGE SCALE GENOMIC DNA]</scope>
    <source>
        <strain evidence="4 5">ATCC 48635</strain>
    </source>
</reference>
<evidence type="ECO:0008006" key="6">
    <source>
        <dbReference type="Google" id="ProtNLM"/>
    </source>
</evidence>
<dbReference type="SUPFAM" id="SSF50685">
    <property type="entry name" value="Barwin-like endoglucanases"/>
    <property type="match status" value="1"/>
</dbReference>
<evidence type="ECO:0000256" key="3">
    <source>
        <dbReference type="SAM" id="SignalP"/>
    </source>
</evidence>
<keyword evidence="5" id="KW-1185">Reference proteome</keyword>
<sequence length="249" mass="26072">MVALFLGTAIALALASSATGSFTGLAMPAANSSEPKSGQCKLMKLLPRATQFNVALSPRHYGRGGHCGRCVQTQCDRCAASAPIIAQVTDRCANCSASDVGLSKPMLRALFGSGAPSAVTWDFVDCPVNDPIALCTKPRNTSAYIIYVQPTNTVAGVQNMTIDGFRGRLTNASYHFKAPMPANWSNVRVSMKSFTGDAIAASVALRPGRCVTIPHQFSPSPAAASGTPAVIDYDGDEDADSITVPPPYK</sequence>
<dbReference type="OrthoDB" id="406505at2759"/>
<dbReference type="AlphaFoldDB" id="A0A1V9Z8J8"/>
<dbReference type="Gene3D" id="2.40.40.10">
    <property type="entry name" value="RlpA-like domain"/>
    <property type="match status" value="1"/>
</dbReference>
<dbReference type="Proteomes" id="UP000243579">
    <property type="component" value="Unassembled WGS sequence"/>
</dbReference>
<proteinExistence type="predicted"/>
<dbReference type="PANTHER" id="PTHR31836:SF21">
    <property type="entry name" value="EXPANSIN-LIKE PROTEIN 7"/>
    <property type="match status" value="1"/>
</dbReference>
<dbReference type="InterPro" id="IPR051477">
    <property type="entry name" value="Expansin_CellWall"/>
</dbReference>
<feature type="compositionally biased region" description="Low complexity" evidence="2">
    <location>
        <begin position="219"/>
        <end position="229"/>
    </location>
</feature>
<keyword evidence="1 3" id="KW-0732">Signal</keyword>
<comment type="caution">
    <text evidence="4">The sequence shown here is derived from an EMBL/GenBank/DDBJ whole genome shotgun (WGS) entry which is preliminary data.</text>
</comment>
<dbReference type="CDD" id="cd22271">
    <property type="entry name" value="DPBB_EXP_N-like"/>
    <property type="match status" value="1"/>
</dbReference>
<name>A0A1V9Z8J8_ACHHY</name>
<evidence type="ECO:0000313" key="4">
    <source>
        <dbReference type="EMBL" id="OQR94271.1"/>
    </source>
</evidence>
<gene>
    <name evidence="4" type="ORF">ACHHYP_01549</name>
</gene>
<evidence type="ECO:0000256" key="1">
    <source>
        <dbReference type="ARBA" id="ARBA00022729"/>
    </source>
</evidence>
<evidence type="ECO:0000256" key="2">
    <source>
        <dbReference type="SAM" id="MobiDB-lite"/>
    </source>
</evidence>
<evidence type="ECO:0000313" key="5">
    <source>
        <dbReference type="Proteomes" id="UP000243579"/>
    </source>
</evidence>
<accession>A0A1V9Z8J8</accession>
<organism evidence="4 5">
    <name type="scientific">Achlya hypogyna</name>
    <name type="common">Oomycete</name>
    <name type="synonym">Protoachlya hypogyna</name>
    <dbReference type="NCBI Taxonomy" id="1202772"/>
    <lineage>
        <taxon>Eukaryota</taxon>
        <taxon>Sar</taxon>
        <taxon>Stramenopiles</taxon>
        <taxon>Oomycota</taxon>
        <taxon>Saprolegniomycetes</taxon>
        <taxon>Saprolegniales</taxon>
        <taxon>Achlyaceae</taxon>
        <taxon>Achlya</taxon>
    </lineage>
</organism>
<protein>
    <recommendedName>
        <fullName evidence="6">Expansin-like EG45 domain-containing protein</fullName>
    </recommendedName>
</protein>